<dbReference type="EMBL" id="VSSQ01091906">
    <property type="protein sequence ID" value="MPN37318.1"/>
    <property type="molecule type" value="Genomic_DNA"/>
</dbReference>
<keyword evidence="2" id="KW-0812">Transmembrane</keyword>
<gene>
    <name evidence="3" type="ORF">SDC9_184834</name>
</gene>
<dbReference type="AlphaFoldDB" id="A0A645HE54"/>
<organism evidence="3">
    <name type="scientific">bioreactor metagenome</name>
    <dbReference type="NCBI Taxonomy" id="1076179"/>
    <lineage>
        <taxon>unclassified sequences</taxon>
        <taxon>metagenomes</taxon>
        <taxon>ecological metagenomes</taxon>
    </lineage>
</organism>
<comment type="caution">
    <text evidence="3">The sequence shown here is derived from an EMBL/GenBank/DDBJ whole genome shotgun (WGS) entry which is preliminary data.</text>
</comment>
<keyword evidence="2" id="KW-1133">Transmembrane helix</keyword>
<evidence type="ECO:0000256" key="2">
    <source>
        <dbReference type="SAM" id="Phobius"/>
    </source>
</evidence>
<keyword evidence="2" id="KW-0472">Membrane</keyword>
<protein>
    <submittedName>
        <fullName evidence="3">Uncharacterized protein</fullName>
    </submittedName>
</protein>
<evidence type="ECO:0000313" key="3">
    <source>
        <dbReference type="EMBL" id="MPN37318.1"/>
    </source>
</evidence>
<sequence length="75" mass="8492">MENDRRIDRTHLYCIVCRTVFIFVFPFCAGWSMDHSLLFGSESQNFKSGRHALAPGGSFHDRAADDKSHKSGTDN</sequence>
<name>A0A645HE54_9ZZZZ</name>
<feature type="transmembrane region" description="Helical" evidence="2">
    <location>
        <begin position="12"/>
        <end position="33"/>
    </location>
</feature>
<proteinExistence type="predicted"/>
<feature type="region of interest" description="Disordered" evidence="1">
    <location>
        <begin position="52"/>
        <end position="75"/>
    </location>
</feature>
<feature type="compositionally biased region" description="Basic and acidic residues" evidence="1">
    <location>
        <begin position="59"/>
        <end position="75"/>
    </location>
</feature>
<evidence type="ECO:0000256" key="1">
    <source>
        <dbReference type="SAM" id="MobiDB-lite"/>
    </source>
</evidence>
<reference evidence="3" key="1">
    <citation type="submission" date="2019-08" db="EMBL/GenBank/DDBJ databases">
        <authorList>
            <person name="Kucharzyk K."/>
            <person name="Murdoch R.W."/>
            <person name="Higgins S."/>
            <person name="Loffler F."/>
        </authorList>
    </citation>
    <scope>NUCLEOTIDE SEQUENCE</scope>
</reference>
<accession>A0A645HE54</accession>